<evidence type="ECO:0000313" key="5">
    <source>
        <dbReference type="EMBL" id="KGA15206.1"/>
    </source>
</evidence>
<dbReference type="Gene3D" id="3.30.1330.30">
    <property type="match status" value="1"/>
</dbReference>
<dbReference type="Gene3D" id="3.40.1280.10">
    <property type="match status" value="1"/>
</dbReference>
<evidence type="ECO:0000256" key="2">
    <source>
        <dbReference type="ARBA" id="ARBA00022679"/>
    </source>
</evidence>
<dbReference type="SMART" id="SM00967">
    <property type="entry name" value="SpoU_sub_bind"/>
    <property type="match status" value="1"/>
</dbReference>
<dbReference type="AlphaFoldDB" id="A0A094QL44"/>
<evidence type="ECO:0000259" key="4">
    <source>
        <dbReference type="SMART" id="SM00967"/>
    </source>
</evidence>
<dbReference type="EMBL" id="JNSL01000121">
    <property type="protein sequence ID" value="KGA15206.1"/>
    <property type="molecule type" value="Genomic_DNA"/>
</dbReference>
<organism evidence="5">
    <name type="scientific">freshwater metagenome</name>
    <dbReference type="NCBI Taxonomy" id="449393"/>
    <lineage>
        <taxon>unclassified sequences</taxon>
        <taxon>metagenomes</taxon>
        <taxon>ecological metagenomes</taxon>
    </lineage>
</organism>
<dbReference type="SUPFAM" id="SSF75217">
    <property type="entry name" value="alpha/beta knot"/>
    <property type="match status" value="1"/>
</dbReference>
<dbReference type="SUPFAM" id="SSF55315">
    <property type="entry name" value="L30e-like"/>
    <property type="match status" value="1"/>
</dbReference>
<gene>
    <name evidence="5" type="ORF">GM51_15420</name>
</gene>
<dbReference type="CDD" id="cd18103">
    <property type="entry name" value="SpoU-like_RlmB"/>
    <property type="match status" value="1"/>
</dbReference>
<feature type="region of interest" description="Disordered" evidence="3">
    <location>
        <begin position="1"/>
        <end position="81"/>
    </location>
</feature>
<dbReference type="InterPro" id="IPR029026">
    <property type="entry name" value="tRNA_m1G_MTases_N"/>
</dbReference>
<reference evidence="5" key="1">
    <citation type="submission" date="2014-06" db="EMBL/GenBank/DDBJ databases">
        <title>Key roles for freshwater Actinobacteria revealed by deep metagenomic sequencing.</title>
        <authorList>
            <person name="Ghai R."/>
            <person name="Mizuno C.M."/>
            <person name="Picazo A."/>
            <person name="Camacho A."/>
            <person name="Rodriguez-Valera F."/>
        </authorList>
    </citation>
    <scope>NUCLEOTIDE SEQUENCE</scope>
</reference>
<name>A0A094QL44_9ZZZZ</name>
<evidence type="ECO:0000256" key="1">
    <source>
        <dbReference type="ARBA" id="ARBA00022603"/>
    </source>
</evidence>
<comment type="caution">
    <text evidence="5">The sequence shown here is derived from an EMBL/GenBank/DDBJ whole genome shotgun (WGS) entry which is preliminary data.</text>
</comment>
<evidence type="ECO:0000256" key="3">
    <source>
        <dbReference type="SAM" id="MobiDB-lite"/>
    </source>
</evidence>
<sequence length="327" mass="34112">MAPRKPAKSSSPKVNTGKPGRAPGGRDTGSGKGGGKPPSTGRMSGSSSRSSGPREGGPRGRPIRQSDARRSAPVAKGLGGEQIEGRQAVRELLIGQRRKVKEIWIAQDIDPAPIIDDIEQLADAARVTVLEVPRRTLEDTARSEAPQGIIAFAQPLEEADFNALMTKRNGVMPFLVAVDGVTDPGNLGALLRCCDGAGVTGVILPKHRAVHVTPTVAKTSAGAIEHVPMTLVPGLPVAITQMRDKGIWVVGLDDSSENTLFDIANFATDGICIVLGSEGTGLSRLVKERCDTVVSIPMLGQVSSLNVSAAAALATYEVTRARLASPA</sequence>
<dbReference type="GO" id="GO:0003723">
    <property type="term" value="F:RNA binding"/>
    <property type="evidence" value="ECO:0007669"/>
    <property type="project" value="InterPro"/>
</dbReference>
<accession>A0A094QL44</accession>
<feature type="compositionally biased region" description="Low complexity" evidence="3">
    <location>
        <begin position="37"/>
        <end position="53"/>
    </location>
</feature>
<feature type="domain" description="RNA 2-O ribose methyltransferase substrate binding" evidence="4">
    <location>
        <begin position="82"/>
        <end position="159"/>
    </location>
</feature>
<dbReference type="PANTHER" id="PTHR46429">
    <property type="entry name" value="23S RRNA (GUANOSINE-2'-O-)-METHYLTRANSFERASE RLMB"/>
    <property type="match status" value="1"/>
</dbReference>
<feature type="compositionally biased region" description="Gly residues" evidence="3">
    <location>
        <begin position="22"/>
        <end position="36"/>
    </location>
</feature>
<dbReference type="InterPro" id="IPR029064">
    <property type="entry name" value="Ribosomal_eL30-like_sf"/>
</dbReference>
<proteinExistence type="predicted"/>
<dbReference type="GO" id="GO:0006396">
    <property type="term" value="P:RNA processing"/>
    <property type="evidence" value="ECO:0007669"/>
    <property type="project" value="InterPro"/>
</dbReference>
<dbReference type="GO" id="GO:0008173">
    <property type="term" value="F:RNA methyltransferase activity"/>
    <property type="evidence" value="ECO:0007669"/>
    <property type="project" value="InterPro"/>
</dbReference>
<dbReference type="InterPro" id="IPR001537">
    <property type="entry name" value="SpoU_MeTrfase"/>
</dbReference>
<dbReference type="InterPro" id="IPR004441">
    <property type="entry name" value="rRNA_MeTrfase_TrmH"/>
</dbReference>
<keyword evidence="1" id="KW-0489">Methyltransferase</keyword>
<dbReference type="GO" id="GO:0032259">
    <property type="term" value="P:methylation"/>
    <property type="evidence" value="ECO:0007669"/>
    <property type="project" value="UniProtKB-KW"/>
</dbReference>
<dbReference type="GO" id="GO:0005829">
    <property type="term" value="C:cytosol"/>
    <property type="evidence" value="ECO:0007669"/>
    <property type="project" value="TreeGrafter"/>
</dbReference>
<dbReference type="InterPro" id="IPR029028">
    <property type="entry name" value="Alpha/beta_knot_MTases"/>
</dbReference>
<dbReference type="InterPro" id="IPR013123">
    <property type="entry name" value="SpoU_subst-bd"/>
</dbReference>
<dbReference type="Pfam" id="PF08032">
    <property type="entry name" value="SpoU_sub_bind"/>
    <property type="match status" value="1"/>
</dbReference>
<dbReference type="PANTHER" id="PTHR46429:SF1">
    <property type="entry name" value="23S RRNA (GUANOSINE-2'-O-)-METHYLTRANSFERASE RLMB"/>
    <property type="match status" value="1"/>
</dbReference>
<keyword evidence="2" id="KW-0808">Transferase</keyword>
<protein>
    <recommendedName>
        <fullName evidence="4">RNA 2-O ribose methyltransferase substrate binding domain-containing protein</fullName>
    </recommendedName>
</protein>
<dbReference type="NCBIfam" id="TIGR00186">
    <property type="entry name" value="rRNA_methyl_3"/>
    <property type="match status" value="1"/>
</dbReference>
<dbReference type="Pfam" id="PF00588">
    <property type="entry name" value="SpoU_methylase"/>
    <property type="match status" value="1"/>
</dbReference>